<dbReference type="InterPro" id="IPR018484">
    <property type="entry name" value="FGGY_N"/>
</dbReference>
<dbReference type="PANTHER" id="PTHR43095:SF5">
    <property type="entry name" value="XYLULOSE KINASE"/>
    <property type="match status" value="1"/>
</dbReference>
<keyword evidence="3 6" id="KW-0418">Kinase</keyword>
<dbReference type="GO" id="GO:0005975">
    <property type="term" value="P:carbohydrate metabolic process"/>
    <property type="evidence" value="ECO:0007669"/>
    <property type="project" value="InterPro"/>
</dbReference>
<dbReference type="KEGG" id="rca:Rcas_1866"/>
<dbReference type="OrthoDB" id="9805576at2"/>
<dbReference type="InterPro" id="IPR000577">
    <property type="entry name" value="Carb_kinase_FGGY"/>
</dbReference>
<dbReference type="Gene3D" id="3.30.420.40">
    <property type="match status" value="2"/>
</dbReference>
<dbReference type="AlphaFoldDB" id="A7NKD7"/>
<organism evidence="6 7">
    <name type="scientific">Roseiflexus castenholzii (strain DSM 13941 / HLO8)</name>
    <dbReference type="NCBI Taxonomy" id="383372"/>
    <lineage>
        <taxon>Bacteria</taxon>
        <taxon>Bacillati</taxon>
        <taxon>Chloroflexota</taxon>
        <taxon>Chloroflexia</taxon>
        <taxon>Chloroflexales</taxon>
        <taxon>Roseiflexineae</taxon>
        <taxon>Roseiflexaceae</taxon>
        <taxon>Roseiflexus</taxon>
    </lineage>
</organism>
<evidence type="ECO:0000259" key="5">
    <source>
        <dbReference type="Pfam" id="PF02782"/>
    </source>
</evidence>
<proteinExistence type="inferred from homology"/>
<name>A7NKD7_ROSCS</name>
<feature type="domain" description="Carbohydrate kinase FGGY N-terminal" evidence="4">
    <location>
        <begin position="7"/>
        <end position="262"/>
    </location>
</feature>
<dbReference type="InterPro" id="IPR050406">
    <property type="entry name" value="FGGY_Carb_Kinase"/>
</dbReference>
<dbReference type="InterPro" id="IPR043129">
    <property type="entry name" value="ATPase_NBD"/>
</dbReference>
<dbReference type="CDD" id="cd07805">
    <property type="entry name" value="ASKHA_NBD_FGGY_CvXK-like"/>
    <property type="match status" value="1"/>
</dbReference>
<dbReference type="Pfam" id="PF00370">
    <property type="entry name" value="FGGY_N"/>
    <property type="match status" value="1"/>
</dbReference>
<dbReference type="EMBL" id="CP000804">
    <property type="protein sequence ID" value="ABU57957.1"/>
    <property type="molecule type" value="Genomic_DNA"/>
</dbReference>
<dbReference type="GO" id="GO:0016301">
    <property type="term" value="F:kinase activity"/>
    <property type="evidence" value="ECO:0007669"/>
    <property type="project" value="UniProtKB-KW"/>
</dbReference>
<sequence length="520" mass="56422">MTSDKPILAIDLGTSGPKVALVTPSGDILAWEFEPVRLHLLQGGGAEQSAVEWWEAIGIAARRLTAATGVTRVAAVGATAQWSGTVAVGNDDRPLTNAIIWMDSRGAPDVHALVAGRPKVAGYGLAKLATWIRLTGGAPGLAGKDSLAHILYLRRSHPDVYRSASVFLEPKDYINLRLTGVRAASFDSITLHWLTDNRAIDRVAYAQQLLTLTGIERVKLPDLRRATDILGPLTPEAAGHLGIEPGAPVAVGSSDIHSAAIGAGAVRDYDANLYVGTSSWFVCHVPFKRTDLFHNMASLPSAIPGKYLLTNEQECAGACLTFLRDNLLFADDELATPLPDGFYAALNRMAAREAPGSGGLIFTPWLYGERTPVEDHTLRGGFHNLSLTTSRAQIARAVMEGVAYNMRWLRDAVRRFLRRSPGAVIMTGGGAQSAVWCQIFADVLGCPIHQATHPLLANVRGAALIAAVAIGSQSFNRIQAPVAATFHPRREHRRIYDELFRVFVRIYRQNRDIYAHLNRR</sequence>
<feature type="domain" description="Carbohydrate kinase FGGY C-terminal" evidence="5">
    <location>
        <begin position="273"/>
        <end position="469"/>
    </location>
</feature>
<keyword evidence="2" id="KW-0808">Transferase</keyword>
<dbReference type="HOGENOM" id="CLU_009281_3_3_0"/>
<evidence type="ECO:0000313" key="6">
    <source>
        <dbReference type="EMBL" id="ABU57957.1"/>
    </source>
</evidence>
<dbReference type="STRING" id="383372.Rcas_1866"/>
<evidence type="ECO:0000256" key="3">
    <source>
        <dbReference type="ARBA" id="ARBA00022777"/>
    </source>
</evidence>
<dbReference type="eggNOG" id="COG1070">
    <property type="taxonomic scope" value="Bacteria"/>
</dbReference>
<evidence type="ECO:0000256" key="2">
    <source>
        <dbReference type="ARBA" id="ARBA00022679"/>
    </source>
</evidence>
<dbReference type="Pfam" id="PF02782">
    <property type="entry name" value="FGGY_C"/>
    <property type="match status" value="1"/>
</dbReference>
<keyword evidence="7" id="KW-1185">Reference proteome</keyword>
<reference evidence="6 7" key="1">
    <citation type="submission" date="2007-08" db="EMBL/GenBank/DDBJ databases">
        <title>Complete sequence of Roseiflexus castenholzii DSM 13941.</title>
        <authorList>
            <consortium name="US DOE Joint Genome Institute"/>
            <person name="Copeland A."/>
            <person name="Lucas S."/>
            <person name="Lapidus A."/>
            <person name="Barry K."/>
            <person name="Glavina del Rio T."/>
            <person name="Dalin E."/>
            <person name="Tice H."/>
            <person name="Pitluck S."/>
            <person name="Thompson L.S."/>
            <person name="Brettin T."/>
            <person name="Bruce D."/>
            <person name="Detter J.C."/>
            <person name="Han C."/>
            <person name="Tapia R."/>
            <person name="Schmutz J."/>
            <person name="Larimer F."/>
            <person name="Land M."/>
            <person name="Hauser L."/>
            <person name="Kyrpides N."/>
            <person name="Mikhailova N."/>
            <person name="Bryant D.A."/>
            <person name="Hanada S."/>
            <person name="Tsukatani Y."/>
            <person name="Richardson P."/>
        </authorList>
    </citation>
    <scope>NUCLEOTIDE SEQUENCE [LARGE SCALE GENOMIC DNA]</scope>
    <source>
        <strain evidence="7">DSM 13941 / HLO8</strain>
    </source>
</reference>
<gene>
    <name evidence="6" type="ordered locus">Rcas_1866</name>
</gene>
<accession>A7NKD7</accession>
<comment type="similarity">
    <text evidence="1">Belongs to the FGGY kinase family.</text>
</comment>
<dbReference type="PIRSF" id="PIRSF000538">
    <property type="entry name" value="GlpK"/>
    <property type="match status" value="1"/>
</dbReference>
<evidence type="ECO:0000256" key="1">
    <source>
        <dbReference type="ARBA" id="ARBA00009156"/>
    </source>
</evidence>
<protein>
    <submittedName>
        <fullName evidence="6">Carbohydrate kinase FGGY</fullName>
    </submittedName>
</protein>
<dbReference type="PANTHER" id="PTHR43095">
    <property type="entry name" value="SUGAR KINASE"/>
    <property type="match status" value="1"/>
</dbReference>
<dbReference type="Proteomes" id="UP000000263">
    <property type="component" value="Chromosome"/>
</dbReference>
<dbReference type="SUPFAM" id="SSF53067">
    <property type="entry name" value="Actin-like ATPase domain"/>
    <property type="match status" value="2"/>
</dbReference>
<dbReference type="InterPro" id="IPR018485">
    <property type="entry name" value="FGGY_C"/>
</dbReference>
<evidence type="ECO:0000313" key="7">
    <source>
        <dbReference type="Proteomes" id="UP000000263"/>
    </source>
</evidence>
<evidence type="ECO:0000259" key="4">
    <source>
        <dbReference type="Pfam" id="PF00370"/>
    </source>
</evidence>
<dbReference type="RefSeq" id="WP_012120382.1">
    <property type="nucleotide sequence ID" value="NC_009767.1"/>
</dbReference>